<feature type="domain" description="MoaB/Mog" evidence="12">
    <location>
        <begin position="179"/>
        <end position="318"/>
    </location>
</feature>
<keyword evidence="9 11" id="KW-0501">Molybdenum cofactor biosynthesis</keyword>
<keyword evidence="7 11" id="KW-0479">Metal-binding</keyword>
<dbReference type="Proteomes" id="UP000469185">
    <property type="component" value="Unassembled WGS sequence"/>
</dbReference>
<organism evidence="13 14">
    <name type="scientific">Phytoactinopolyspora alkaliphila</name>
    <dbReference type="NCBI Taxonomy" id="1783498"/>
    <lineage>
        <taxon>Bacteria</taxon>
        <taxon>Bacillati</taxon>
        <taxon>Actinomycetota</taxon>
        <taxon>Actinomycetes</taxon>
        <taxon>Jiangellales</taxon>
        <taxon>Jiangellaceae</taxon>
        <taxon>Phytoactinopolyspora</taxon>
    </lineage>
</organism>
<dbReference type="Pfam" id="PF00994">
    <property type="entry name" value="MoCF_biosynth"/>
    <property type="match status" value="1"/>
</dbReference>
<dbReference type="AlphaFoldDB" id="A0A6N9YI16"/>
<evidence type="ECO:0000256" key="9">
    <source>
        <dbReference type="ARBA" id="ARBA00023150"/>
    </source>
</evidence>
<dbReference type="InterPro" id="IPR005110">
    <property type="entry name" value="MoeA_linker/N"/>
</dbReference>
<comment type="caution">
    <text evidence="13">The sequence shown here is derived from an EMBL/GenBank/DDBJ whole genome shotgun (WGS) entry which is preliminary data.</text>
</comment>
<dbReference type="RefSeq" id="WP_163816576.1">
    <property type="nucleotide sequence ID" value="NZ_JAAGOB010000002.1"/>
</dbReference>
<dbReference type="Gene3D" id="3.40.980.10">
    <property type="entry name" value="MoaB/Mog-like domain"/>
    <property type="match status" value="1"/>
</dbReference>
<evidence type="ECO:0000256" key="7">
    <source>
        <dbReference type="ARBA" id="ARBA00022723"/>
    </source>
</evidence>
<evidence type="ECO:0000313" key="14">
    <source>
        <dbReference type="Proteomes" id="UP000469185"/>
    </source>
</evidence>
<evidence type="ECO:0000313" key="13">
    <source>
        <dbReference type="EMBL" id="NED94643.1"/>
    </source>
</evidence>
<dbReference type="InterPro" id="IPR001453">
    <property type="entry name" value="MoaB/Mog_dom"/>
</dbReference>
<dbReference type="CDD" id="cd00887">
    <property type="entry name" value="MoeA"/>
    <property type="match status" value="1"/>
</dbReference>
<evidence type="ECO:0000256" key="6">
    <source>
        <dbReference type="ARBA" id="ARBA00022679"/>
    </source>
</evidence>
<dbReference type="EC" id="2.10.1.1" evidence="11"/>
<evidence type="ECO:0000256" key="11">
    <source>
        <dbReference type="RuleBase" id="RU365090"/>
    </source>
</evidence>
<dbReference type="InterPro" id="IPR005111">
    <property type="entry name" value="MoeA_C_domain_IV"/>
</dbReference>
<name>A0A6N9YI16_9ACTN</name>
<gene>
    <name evidence="13" type="ORF">G1H11_04895</name>
</gene>
<keyword evidence="14" id="KW-1185">Reference proteome</keyword>
<dbReference type="InterPro" id="IPR036688">
    <property type="entry name" value="MoeA_C_domain_IV_sf"/>
</dbReference>
<dbReference type="GO" id="GO:0061599">
    <property type="term" value="F:molybdopterin molybdotransferase activity"/>
    <property type="evidence" value="ECO:0007669"/>
    <property type="project" value="UniProtKB-UniRule"/>
</dbReference>
<keyword evidence="6 11" id="KW-0808">Transferase</keyword>
<dbReference type="Gene3D" id="2.40.340.10">
    <property type="entry name" value="MoeA, C-terminal, domain IV"/>
    <property type="match status" value="1"/>
</dbReference>
<sequence>MKRVADHLSDVLEAIRPLPPLDVHVLDAHGCVLTEDVVAPWPLPQFDNSAMDGYAVRAEDVTEASDDEPVELPVVADIAAGDTRVTAIGPGLSARIMTGAPIPAGADAIVPVELTDGGTARVRIAAPPKPGAHFRRAGEDVGEGDVVLGAGAYLGAPQIGLLAAVGRDRVMVRPKPRVVVISTGSELVEPGNPLLMGQITDSNSFTLTAAAREAGAIAYRIPPVRDDPETLLGLIEDQLVRADLVITTGGVSAGAYDVVKSVLSQLGTVNFEKVAMQPGKPQGFGTIGEESTPIFTLPGNPVSAFVSFEVFVRPAIRKMFGAARLHRSSVKAVLQESLRSPDGRRQFARARLQPSSDGSYLVTPLGAQESHRLGDLAYANSLIVVPEHITEVAAGQVVDAMRLESRKD</sequence>
<evidence type="ECO:0000256" key="1">
    <source>
        <dbReference type="ARBA" id="ARBA00001946"/>
    </source>
</evidence>
<dbReference type="InterPro" id="IPR036425">
    <property type="entry name" value="MoaB/Mog-like_dom_sf"/>
</dbReference>
<dbReference type="SUPFAM" id="SSF53218">
    <property type="entry name" value="Molybdenum cofactor biosynthesis proteins"/>
    <property type="match status" value="1"/>
</dbReference>
<dbReference type="SMART" id="SM00852">
    <property type="entry name" value="MoCF_biosynth"/>
    <property type="match status" value="1"/>
</dbReference>
<keyword evidence="8 11" id="KW-0460">Magnesium</keyword>
<accession>A0A6N9YI16</accession>
<evidence type="ECO:0000256" key="4">
    <source>
        <dbReference type="ARBA" id="ARBA00010763"/>
    </source>
</evidence>
<evidence type="ECO:0000256" key="2">
    <source>
        <dbReference type="ARBA" id="ARBA00002901"/>
    </source>
</evidence>
<keyword evidence="5 11" id="KW-0500">Molybdenum</keyword>
<dbReference type="FunFam" id="3.40.980.10:FF:000004">
    <property type="entry name" value="Molybdopterin molybdenumtransferase"/>
    <property type="match status" value="1"/>
</dbReference>
<dbReference type="Pfam" id="PF03454">
    <property type="entry name" value="MoeA_C"/>
    <property type="match status" value="1"/>
</dbReference>
<comment type="function">
    <text evidence="2 11">Catalyzes the insertion of molybdate into adenylated molybdopterin with the concomitant release of AMP.</text>
</comment>
<evidence type="ECO:0000256" key="3">
    <source>
        <dbReference type="ARBA" id="ARBA00005046"/>
    </source>
</evidence>
<evidence type="ECO:0000256" key="5">
    <source>
        <dbReference type="ARBA" id="ARBA00022505"/>
    </source>
</evidence>
<dbReference type="Gene3D" id="2.170.190.11">
    <property type="entry name" value="Molybdopterin biosynthesis moea protein, domain 3"/>
    <property type="match status" value="1"/>
</dbReference>
<dbReference type="FunFam" id="2.170.190.11:FF:000001">
    <property type="entry name" value="Molybdopterin molybdenumtransferase"/>
    <property type="match status" value="1"/>
</dbReference>
<dbReference type="EMBL" id="JAAGOB010000002">
    <property type="protein sequence ID" value="NED94643.1"/>
    <property type="molecule type" value="Genomic_DNA"/>
</dbReference>
<dbReference type="InterPro" id="IPR036135">
    <property type="entry name" value="MoeA_linker/N_sf"/>
</dbReference>
<dbReference type="SUPFAM" id="SSF63867">
    <property type="entry name" value="MoeA C-terminal domain-like"/>
    <property type="match status" value="1"/>
</dbReference>
<dbReference type="Gene3D" id="3.90.105.10">
    <property type="entry name" value="Molybdopterin biosynthesis moea protein, domain 2"/>
    <property type="match status" value="1"/>
</dbReference>
<comment type="cofactor">
    <cofactor evidence="1 11">
        <name>Mg(2+)</name>
        <dbReference type="ChEBI" id="CHEBI:18420"/>
    </cofactor>
</comment>
<proteinExistence type="inferred from homology"/>
<evidence type="ECO:0000256" key="10">
    <source>
        <dbReference type="ARBA" id="ARBA00047317"/>
    </source>
</evidence>
<dbReference type="NCBIfam" id="NF045515">
    <property type="entry name" value="Glp_gephyrin"/>
    <property type="match status" value="1"/>
</dbReference>
<dbReference type="SUPFAM" id="SSF63882">
    <property type="entry name" value="MoeA N-terminal region -like"/>
    <property type="match status" value="1"/>
</dbReference>
<comment type="catalytic activity">
    <reaction evidence="10">
        <text>adenylyl-molybdopterin + molybdate = Mo-molybdopterin + AMP + H(+)</text>
        <dbReference type="Rhea" id="RHEA:35047"/>
        <dbReference type="ChEBI" id="CHEBI:15378"/>
        <dbReference type="ChEBI" id="CHEBI:36264"/>
        <dbReference type="ChEBI" id="CHEBI:62727"/>
        <dbReference type="ChEBI" id="CHEBI:71302"/>
        <dbReference type="ChEBI" id="CHEBI:456215"/>
        <dbReference type="EC" id="2.10.1.1"/>
    </reaction>
</comment>
<protein>
    <recommendedName>
        <fullName evidence="11">Molybdopterin molybdenumtransferase</fullName>
        <ecNumber evidence="11">2.10.1.1</ecNumber>
    </recommendedName>
</protein>
<dbReference type="PANTHER" id="PTHR10192">
    <property type="entry name" value="MOLYBDOPTERIN BIOSYNTHESIS PROTEIN"/>
    <property type="match status" value="1"/>
</dbReference>
<dbReference type="GO" id="GO:0005829">
    <property type="term" value="C:cytosol"/>
    <property type="evidence" value="ECO:0007669"/>
    <property type="project" value="TreeGrafter"/>
</dbReference>
<dbReference type="InterPro" id="IPR038987">
    <property type="entry name" value="MoeA-like"/>
</dbReference>
<dbReference type="NCBIfam" id="TIGR00177">
    <property type="entry name" value="molyb_syn"/>
    <property type="match status" value="1"/>
</dbReference>
<evidence type="ECO:0000259" key="12">
    <source>
        <dbReference type="SMART" id="SM00852"/>
    </source>
</evidence>
<dbReference type="Pfam" id="PF03453">
    <property type="entry name" value="MoeA_N"/>
    <property type="match status" value="1"/>
</dbReference>
<evidence type="ECO:0000256" key="8">
    <source>
        <dbReference type="ARBA" id="ARBA00022842"/>
    </source>
</evidence>
<comment type="similarity">
    <text evidence="4 11">Belongs to the MoeA family.</text>
</comment>
<comment type="pathway">
    <text evidence="3 11">Cofactor biosynthesis; molybdopterin biosynthesis.</text>
</comment>
<dbReference type="PANTHER" id="PTHR10192:SF5">
    <property type="entry name" value="GEPHYRIN"/>
    <property type="match status" value="1"/>
</dbReference>
<dbReference type="GO" id="GO:0006777">
    <property type="term" value="P:Mo-molybdopterin cofactor biosynthetic process"/>
    <property type="evidence" value="ECO:0007669"/>
    <property type="project" value="UniProtKB-UniRule"/>
</dbReference>
<reference evidence="13 14" key="1">
    <citation type="submission" date="2020-02" db="EMBL/GenBank/DDBJ databases">
        <authorList>
            <person name="Li X.-J."/>
            <person name="Feng X.-M."/>
        </authorList>
    </citation>
    <scope>NUCLEOTIDE SEQUENCE [LARGE SCALE GENOMIC DNA]</scope>
    <source>
        <strain evidence="13 14">CGMCC 4.7225</strain>
    </source>
</reference>
<dbReference type="GO" id="GO:0046872">
    <property type="term" value="F:metal ion binding"/>
    <property type="evidence" value="ECO:0007669"/>
    <property type="project" value="UniProtKB-UniRule"/>
</dbReference>
<dbReference type="UniPathway" id="UPA00344"/>